<dbReference type="PANTHER" id="PTHR42881:SF2">
    <property type="entry name" value="PROLYL ENDOPEPTIDASE"/>
    <property type="match status" value="1"/>
</dbReference>
<reference evidence="2 3" key="1">
    <citation type="submission" date="2017-03" db="EMBL/GenBank/DDBJ databases">
        <title>Genome Survey of Euroglyphus maynei.</title>
        <authorList>
            <person name="Arlian L.G."/>
            <person name="Morgan M.S."/>
            <person name="Rider S.D."/>
        </authorList>
    </citation>
    <scope>NUCLEOTIDE SEQUENCE [LARGE SCALE GENOMIC DNA]</scope>
    <source>
        <strain evidence="2">Arlian Lab</strain>
        <tissue evidence="2">Whole body</tissue>
    </source>
</reference>
<dbReference type="Proteomes" id="UP000194236">
    <property type="component" value="Unassembled WGS sequence"/>
</dbReference>
<dbReference type="GO" id="GO:0070012">
    <property type="term" value="F:oligopeptidase activity"/>
    <property type="evidence" value="ECO:0007669"/>
    <property type="project" value="TreeGrafter"/>
</dbReference>
<dbReference type="AlphaFoldDB" id="A0A1Y3B3N6"/>
<evidence type="ECO:0000259" key="1">
    <source>
        <dbReference type="Pfam" id="PF02897"/>
    </source>
</evidence>
<dbReference type="OrthoDB" id="248387at2759"/>
<dbReference type="EMBL" id="MUJZ01042046">
    <property type="protein sequence ID" value="OTF75430.1"/>
    <property type="molecule type" value="Genomic_DNA"/>
</dbReference>
<feature type="non-terminal residue" evidence="2">
    <location>
        <position position="113"/>
    </location>
</feature>
<gene>
    <name evidence="2" type="ORF">BLA29_014044</name>
</gene>
<keyword evidence="3" id="KW-1185">Reference proteome</keyword>
<accession>A0A1Y3B3N6</accession>
<dbReference type="GO" id="GO:0004252">
    <property type="term" value="F:serine-type endopeptidase activity"/>
    <property type="evidence" value="ECO:0007669"/>
    <property type="project" value="InterPro"/>
</dbReference>
<dbReference type="Pfam" id="PF02897">
    <property type="entry name" value="Peptidase_S9_N"/>
    <property type="match status" value="1"/>
</dbReference>
<protein>
    <recommendedName>
        <fullName evidence="1">Peptidase S9A N-terminal domain-containing protein</fullName>
    </recommendedName>
</protein>
<feature type="domain" description="Peptidase S9A N-terminal" evidence="1">
    <location>
        <begin position="10"/>
        <end position="112"/>
    </location>
</feature>
<sequence>MFFFLFSSFRFKQLYNYTSYGIPTKYGQKYFVAIREPEQNQAIIYSLESLTGEMKIFLDPNNLSSDDTISLKFTAFSNDGKYCAYGISNGGSDWTRIHIKNVDTLEDLSDKLI</sequence>
<name>A0A1Y3B3N6_EURMA</name>
<evidence type="ECO:0000313" key="3">
    <source>
        <dbReference type="Proteomes" id="UP000194236"/>
    </source>
</evidence>
<organism evidence="2 3">
    <name type="scientific">Euroglyphus maynei</name>
    <name type="common">Mayne's house dust mite</name>
    <dbReference type="NCBI Taxonomy" id="6958"/>
    <lineage>
        <taxon>Eukaryota</taxon>
        <taxon>Metazoa</taxon>
        <taxon>Ecdysozoa</taxon>
        <taxon>Arthropoda</taxon>
        <taxon>Chelicerata</taxon>
        <taxon>Arachnida</taxon>
        <taxon>Acari</taxon>
        <taxon>Acariformes</taxon>
        <taxon>Sarcoptiformes</taxon>
        <taxon>Astigmata</taxon>
        <taxon>Psoroptidia</taxon>
        <taxon>Analgoidea</taxon>
        <taxon>Pyroglyphidae</taxon>
        <taxon>Pyroglyphinae</taxon>
        <taxon>Euroglyphus</taxon>
    </lineage>
</organism>
<evidence type="ECO:0000313" key="2">
    <source>
        <dbReference type="EMBL" id="OTF75430.1"/>
    </source>
</evidence>
<dbReference type="Gene3D" id="2.130.10.120">
    <property type="entry name" value="Prolyl oligopeptidase, N-terminal domain"/>
    <property type="match status" value="1"/>
</dbReference>
<dbReference type="SUPFAM" id="SSF50993">
    <property type="entry name" value="Peptidase/esterase 'gauge' domain"/>
    <property type="match status" value="1"/>
</dbReference>
<dbReference type="InterPro" id="IPR051167">
    <property type="entry name" value="Prolyl_oligopep/macrocyclase"/>
</dbReference>
<dbReference type="GO" id="GO:0005829">
    <property type="term" value="C:cytosol"/>
    <property type="evidence" value="ECO:0007669"/>
    <property type="project" value="TreeGrafter"/>
</dbReference>
<proteinExistence type="predicted"/>
<dbReference type="InterPro" id="IPR023302">
    <property type="entry name" value="Pept_S9A_N"/>
</dbReference>
<comment type="caution">
    <text evidence="2">The sequence shown here is derived from an EMBL/GenBank/DDBJ whole genome shotgun (WGS) entry which is preliminary data.</text>
</comment>
<dbReference type="PANTHER" id="PTHR42881">
    <property type="entry name" value="PROLYL ENDOPEPTIDASE"/>
    <property type="match status" value="1"/>
</dbReference>